<name>A0ABD6DBG7_9EURY</name>
<dbReference type="RefSeq" id="WP_256395191.1">
    <property type="nucleotide sequence ID" value="NZ_JANHDJ010000002.1"/>
</dbReference>
<reference evidence="1 2" key="1">
    <citation type="journal article" date="2019" name="Int. J. Syst. Evol. Microbiol.">
        <title>The Global Catalogue of Microorganisms (GCM) 10K type strain sequencing project: providing services to taxonomists for standard genome sequencing and annotation.</title>
        <authorList>
            <consortium name="The Broad Institute Genomics Platform"/>
            <consortium name="The Broad Institute Genome Sequencing Center for Infectious Disease"/>
            <person name="Wu L."/>
            <person name="Ma J."/>
        </authorList>
    </citation>
    <scope>NUCLEOTIDE SEQUENCE [LARGE SCALE GENOMIC DNA]</scope>
    <source>
        <strain evidence="1 2">CGMCC 1.10593</strain>
    </source>
</reference>
<dbReference type="Pfam" id="PF26423">
    <property type="entry name" value="LWR_salt"/>
    <property type="match status" value="1"/>
</dbReference>
<accession>A0ABD6DBG7</accession>
<keyword evidence="2" id="KW-1185">Reference proteome</keyword>
<organism evidence="1 2">
    <name type="scientific">Halohasta litorea</name>
    <dbReference type="NCBI Taxonomy" id="869891"/>
    <lineage>
        <taxon>Archaea</taxon>
        <taxon>Methanobacteriati</taxon>
        <taxon>Methanobacteriota</taxon>
        <taxon>Stenosarchaea group</taxon>
        <taxon>Halobacteria</taxon>
        <taxon>Halobacteriales</taxon>
        <taxon>Haloferacaceae</taxon>
        <taxon>Halohasta</taxon>
    </lineage>
</organism>
<dbReference type="InterPro" id="IPR049798">
    <property type="entry name" value="LWR_salt"/>
</dbReference>
<proteinExistence type="predicted"/>
<evidence type="ECO:0000313" key="2">
    <source>
        <dbReference type="Proteomes" id="UP001597052"/>
    </source>
</evidence>
<sequence>MAAYVFCVRFRLDPDAVRVDPNEFETVLRIPAADPGEEGWLFFQQNLWRGNVGDESHFRSVAEDHLGVPVDSVTFSELETDPSYLDDLESEIAADLAQFNADSVDEVLHKYLGSSIHVRSGNT</sequence>
<dbReference type="NCBIfam" id="NF033910">
    <property type="entry name" value="LWR_salt"/>
    <property type="match status" value="1"/>
</dbReference>
<dbReference type="Proteomes" id="UP001597052">
    <property type="component" value="Unassembled WGS sequence"/>
</dbReference>
<protein>
    <submittedName>
        <fullName evidence="1">LWR-salt protein</fullName>
    </submittedName>
</protein>
<comment type="caution">
    <text evidence="1">The sequence shown here is derived from an EMBL/GenBank/DDBJ whole genome shotgun (WGS) entry which is preliminary data.</text>
</comment>
<evidence type="ECO:0000313" key="1">
    <source>
        <dbReference type="EMBL" id="MFD1642443.1"/>
    </source>
</evidence>
<dbReference type="EMBL" id="JBHUDM010000002">
    <property type="protein sequence ID" value="MFD1642443.1"/>
    <property type="molecule type" value="Genomic_DNA"/>
</dbReference>
<dbReference type="AlphaFoldDB" id="A0ABD6DBG7"/>
<gene>
    <name evidence="1" type="primary">lwrS</name>
    <name evidence="1" type="ORF">ACFSBW_11220</name>
</gene>